<evidence type="ECO:0000313" key="4">
    <source>
        <dbReference type="EMBL" id="PQB06385.1"/>
    </source>
</evidence>
<comment type="caution">
    <text evidence="4">The sequence shown here is derived from an EMBL/GenBank/DDBJ whole genome shotgun (WGS) entry which is preliminary data.</text>
</comment>
<dbReference type="Pfam" id="PF13365">
    <property type="entry name" value="Trypsin_2"/>
    <property type="match status" value="1"/>
</dbReference>
<dbReference type="Proteomes" id="UP000239522">
    <property type="component" value="Unassembled WGS sequence"/>
</dbReference>
<dbReference type="AlphaFoldDB" id="A0A2S7KUS0"/>
<dbReference type="Gene3D" id="2.40.10.120">
    <property type="match status" value="1"/>
</dbReference>
<dbReference type="PANTHER" id="PTHR43343:SF3">
    <property type="entry name" value="PROTEASE DO-LIKE 8, CHLOROPLASTIC"/>
    <property type="match status" value="1"/>
</dbReference>
<dbReference type="InterPro" id="IPR001478">
    <property type="entry name" value="PDZ"/>
</dbReference>
<keyword evidence="1 4" id="KW-0645">Protease</keyword>
<dbReference type="InterPro" id="IPR001940">
    <property type="entry name" value="Peptidase_S1C"/>
</dbReference>
<evidence type="ECO:0000256" key="2">
    <source>
        <dbReference type="ARBA" id="ARBA00022801"/>
    </source>
</evidence>
<dbReference type="PANTHER" id="PTHR43343">
    <property type="entry name" value="PEPTIDASE S12"/>
    <property type="match status" value="1"/>
</dbReference>
<proteinExistence type="predicted"/>
<accession>A0A2S7KUS0</accession>
<keyword evidence="5" id="KW-1185">Reference proteome</keyword>
<dbReference type="Pfam" id="PF13180">
    <property type="entry name" value="PDZ_2"/>
    <property type="match status" value="1"/>
</dbReference>
<dbReference type="PROSITE" id="PS50106">
    <property type="entry name" value="PDZ"/>
    <property type="match status" value="1"/>
</dbReference>
<gene>
    <name evidence="4" type="ORF">BST83_03715</name>
</gene>
<reference evidence="4 5" key="1">
    <citation type="submission" date="2016-11" db="EMBL/GenBank/DDBJ databases">
        <title>Trade-off between light-utilization and light-protection in marine flavobacteria.</title>
        <authorList>
            <person name="Kumagai Y."/>
        </authorList>
    </citation>
    <scope>NUCLEOTIDE SEQUENCE [LARGE SCALE GENOMIC DNA]</scope>
    <source>
        <strain evidence="4 5">ATCC 700397</strain>
    </source>
</reference>
<protein>
    <submittedName>
        <fullName evidence="4">Serine protease</fullName>
    </submittedName>
</protein>
<dbReference type="EMBL" id="MQUA01000013">
    <property type="protein sequence ID" value="PQB06385.1"/>
    <property type="molecule type" value="Genomic_DNA"/>
</dbReference>
<feature type="domain" description="PDZ" evidence="3">
    <location>
        <begin position="275"/>
        <end position="358"/>
    </location>
</feature>
<dbReference type="InterPro" id="IPR051201">
    <property type="entry name" value="Chloro_Bact_Ser_Proteases"/>
</dbReference>
<dbReference type="PRINTS" id="PR00834">
    <property type="entry name" value="PROTEASES2C"/>
</dbReference>
<dbReference type="InterPro" id="IPR036034">
    <property type="entry name" value="PDZ_sf"/>
</dbReference>
<organism evidence="4 5">
    <name type="scientific">Polaribacter filamentus</name>
    <dbReference type="NCBI Taxonomy" id="53483"/>
    <lineage>
        <taxon>Bacteria</taxon>
        <taxon>Pseudomonadati</taxon>
        <taxon>Bacteroidota</taxon>
        <taxon>Flavobacteriia</taxon>
        <taxon>Flavobacteriales</taxon>
        <taxon>Flavobacteriaceae</taxon>
    </lineage>
</organism>
<sequence length="464" mass="50303">MKKFFGLLGMAILGGAITLGGYKMLFNDNVSIERNVPEKIQTVQTNYSATYDGHSTAIGAASIDFTVAAEKSLNAVVHVKNTAIRTQTNPLDIFFGSGNGIRKFEQVGTGSGVIISSDGYIVTNNHVIDSANEIEITLNNKKKYNAKLIGTDKDNDVALLKIDAEMDLPYVPFADSDAIKVGEWVLAVGNPYNLTSTVTAGIVSAKGRDLEGNSAIDSFIQTDAAVNPGNSGGALVNTRGELVGINTAISSKTGSFVGYSFAVPSNIVKKVIDDLLEFGAVQEAVIGIRFSPIDNDKIEGVKIIAVEENQGAAKAGLKENDIIVKVNNVDITKFSELRGQLTAKRPGESVNITVDRNGELVTKSVKLSKKEKRFISNSFNWELQNLSKEELKRNNIKYGVKILETRESDARNSLNNFIITKINNEEVETADEAVKLLESVAQSRSSIVLEMINTNGKKEMLRFR</sequence>
<dbReference type="GO" id="GO:0006508">
    <property type="term" value="P:proteolysis"/>
    <property type="evidence" value="ECO:0007669"/>
    <property type="project" value="UniProtKB-KW"/>
</dbReference>
<evidence type="ECO:0000259" key="3">
    <source>
        <dbReference type="PROSITE" id="PS50106"/>
    </source>
</evidence>
<keyword evidence="2" id="KW-0378">Hydrolase</keyword>
<evidence type="ECO:0000256" key="1">
    <source>
        <dbReference type="ARBA" id="ARBA00022670"/>
    </source>
</evidence>
<dbReference type="SMART" id="SM00228">
    <property type="entry name" value="PDZ"/>
    <property type="match status" value="1"/>
</dbReference>
<name>A0A2S7KUS0_9FLAO</name>
<dbReference type="OrthoDB" id="9758917at2"/>
<dbReference type="InterPro" id="IPR009003">
    <property type="entry name" value="Peptidase_S1_PA"/>
</dbReference>
<dbReference type="RefSeq" id="WP_104808635.1">
    <property type="nucleotide sequence ID" value="NZ_MQUA01000013.1"/>
</dbReference>
<dbReference type="CDD" id="cd06779">
    <property type="entry name" value="cpPDZ_Deg_HtrA-like"/>
    <property type="match status" value="1"/>
</dbReference>
<dbReference type="GO" id="GO:0004252">
    <property type="term" value="F:serine-type endopeptidase activity"/>
    <property type="evidence" value="ECO:0007669"/>
    <property type="project" value="InterPro"/>
</dbReference>
<dbReference type="SUPFAM" id="SSF50156">
    <property type="entry name" value="PDZ domain-like"/>
    <property type="match status" value="1"/>
</dbReference>
<dbReference type="SUPFAM" id="SSF50494">
    <property type="entry name" value="Trypsin-like serine proteases"/>
    <property type="match status" value="1"/>
</dbReference>
<evidence type="ECO:0000313" key="5">
    <source>
        <dbReference type="Proteomes" id="UP000239522"/>
    </source>
</evidence>
<dbReference type="Gene3D" id="2.30.42.10">
    <property type="match status" value="1"/>
</dbReference>